<reference evidence="1 2" key="1">
    <citation type="submission" date="2014-04" db="EMBL/GenBank/DDBJ databases">
        <title>Evolutionary Origins and Diversification of the Mycorrhizal Mutualists.</title>
        <authorList>
            <consortium name="DOE Joint Genome Institute"/>
            <consortium name="Mycorrhizal Genomics Consortium"/>
            <person name="Kohler A."/>
            <person name="Kuo A."/>
            <person name="Nagy L.G."/>
            <person name="Floudas D."/>
            <person name="Copeland A."/>
            <person name="Barry K.W."/>
            <person name="Cichocki N."/>
            <person name="Veneault-Fourrey C."/>
            <person name="LaButti K."/>
            <person name="Lindquist E.A."/>
            <person name="Lipzen A."/>
            <person name="Lundell T."/>
            <person name="Morin E."/>
            <person name="Murat C."/>
            <person name="Riley R."/>
            <person name="Ohm R."/>
            <person name="Sun H."/>
            <person name="Tunlid A."/>
            <person name="Henrissat B."/>
            <person name="Grigoriev I.V."/>
            <person name="Hibbett D.S."/>
            <person name="Martin F."/>
        </authorList>
    </citation>
    <scope>NUCLEOTIDE SEQUENCE [LARGE SCALE GENOMIC DNA]</scope>
    <source>
        <strain evidence="1 2">Koide BX008</strain>
    </source>
</reference>
<evidence type="ECO:0000313" key="2">
    <source>
        <dbReference type="Proteomes" id="UP000054549"/>
    </source>
</evidence>
<dbReference type="InParanoid" id="A0A0C2TQN6"/>
<organism evidence="1 2">
    <name type="scientific">Amanita muscaria (strain Koide BX008)</name>
    <dbReference type="NCBI Taxonomy" id="946122"/>
    <lineage>
        <taxon>Eukaryota</taxon>
        <taxon>Fungi</taxon>
        <taxon>Dikarya</taxon>
        <taxon>Basidiomycota</taxon>
        <taxon>Agaricomycotina</taxon>
        <taxon>Agaricomycetes</taxon>
        <taxon>Agaricomycetidae</taxon>
        <taxon>Agaricales</taxon>
        <taxon>Pluteineae</taxon>
        <taxon>Amanitaceae</taxon>
        <taxon>Amanita</taxon>
    </lineage>
</organism>
<accession>A0A0C2TQN6</accession>
<dbReference type="EMBL" id="KN818225">
    <property type="protein sequence ID" value="KIL69559.1"/>
    <property type="molecule type" value="Genomic_DNA"/>
</dbReference>
<dbReference type="HOGENOM" id="CLU_2782642_0_0_1"/>
<sequence>MRPISLYEGHNTVTLTACMPKKSTIPTANSSQETSTAQAGIRCLIKKFDIDPRQSEVTRLRFGITIQRT</sequence>
<proteinExistence type="predicted"/>
<dbReference type="AlphaFoldDB" id="A0A0C2TQN6"/>
<dbReference type="Proteomes" id="UP000054549">
    <property type="component" value="Unassembled WGS sequence"/>
</dbReference>
<keyword evidence="2" id="KW-1185">Reference proteome</keyword>
<feature type="non-terminal residue" evidence="1">
    <location>
        <position position="69"/>
    </location>
</feature>
<evidence type="ECO:0000313" key="1">
    <source>
        <dbReference type="EMBL" id="KIL69559.1"/>
    </source>
</evidence>
<gene>
    <name evidence="1" type="ORF">M378DRAFT_156765</name>
</gene>
<protein>
    <submittedName>
        <fullName evidence="1">Uncharacterized protein</fullName>
    </submittedName>
</protein>
<name>A0A0C2TQN6_AMAMK</name>